<evidence type="ECO:0000313" key="2">
    <source>
        <dbReference type="EMBL" id="ASV62456.1"/>
    </source>
</evidence>
<feature type="compositionally biased region" description="Basic and acidic residues" evidence="1">
    <location>
        <begin position="11"/>
        <end position="21"/>
    </location>
</feature>
<feature type="region of interest" description="Disordered" evidence="1">
    <location>
        <begin position="119"/>
        <end position="155"/>
    </location>
</feature>
<keyword evidence="3" id="KW-1185">Reference proteome</keyword>
<accession>A0A286M357</accession>
<dbReference type="EMBL" id="CP000394">
    <property type="protein sequence ID" value="ASV62456.1"/>
    <property type="molecule type" value="Genomic_DNA"/>
</dbReference>
<name>A0A286M357_GRABC</name>
<sequence length="155" mass="17073">MAIGLSPRTRRNPEKQRRPPQREWSISAHAEEPKSMRSRPRISRVYLRARGGTTLAFDAASVRTGLSPRTRRNQQALSLTMSAARSISAHAEEPVYGVAGANVWGVYLRARGGTAQCAVSRSGSHGLSPRTRRNREMRAAEADETRSISAHAEEP</sequence>
<gene>
    <name evidence="2" type="ORF">GbCGDNIH1_1701a</name>
</gene>
<dbReference type="Proteomes" id="UP000001963">
    <property type="component" value="Chromosome"/>
</dbReference>
<dbReference type="AntiFam" id="ANF00057">
    <property type="entry name" value="Translation of E. coli type CRISPR repeat"/>
</dbReference>
<evidence type="ECO:0000313" key="3">
    <source>
        <dbReference type="Proteomes" id="UP000001963"/>
    </source>
</evidence>
<dbReference type="KEGG" id="gbe:GbCGDNIH1_1701a"/>
<feature type="region of interest" description="Disordered" evidence="1">
    <location>
        <begin position="1"/>
        <end position="38"/>
    </location>
</feature>
<evidence type="ECO:0000256" key="1">
    <source>
        <dbReference type="SAM" id="MobiDB-lite"/>
    </source>
</evidence>
<organism evidence="2 3">
    <name type="scientific">Granulibacter bethesdensis (strain ATCC BAA-1260 / CGDNIH1)</name>
    <dbReference type="NCBI Taxonomy" id="391165"/>
    <lineage>
        <taxon>Bacteria</taxon>
        <taxon>Pseudomonadati</taxon>
        <taxon>Pseudomonadota</taxon>
        <taxon>Alphaproteobacteria</taxon>
        <taxon>Acetobacterales</taxon>
        <taxon>Acetobacteraceae</taxon>
        <taxon>Granulibacter</taxon>
    </lineage>
</organism>
<dbReference type="STRING" id="391165.GbCGDNIH1_1701"/>
<feature type="compositionally biased region" description="Basic and acidic residues" evidence="1">
    <location>
        <begin position="134"/>
        <end position="155"/>
    </location>
</feature>
<proteinExistence type="predicted"/>
<protein>
    <submittedName>
        <fullName evidence="2">Uncharacterized protein</fullName>
    </submittedName>
</protein>
<dbReference type="AlphaFoldDB" id="A0A286M357"/>
<reference evidence="2 3" key="1">
    <citation type="journal article" date="2007" name="J. Bacteriol.">
        <title>Genome sequence analysis of the emerging human pathogenic acetic acid bacterium Granulibacter bethesdensis.</title>
        <authorList>
            <person name="Greenberg D.E."/>
            <person name="Porcella S.F."/>
            <person name="Zelazny A.M."/>
            <person name="Virtaneva K."/>
            <person name="Sturdevant D.E."/>
            <person name="Kupko J.J.III."/>
            <person name="Barbian K.D."/>
            <person name="Babar A."/>
            <person name="Dorward D.W."/>
            <person name="Holland S.M."/>
        </authorList>
    </citation>
    <scope>NUCLEOTIDE SEQUENCE [LARGE SCALE GENOMIC DNA]</scope>
    <source>
        <strain evidence="3">ATCC BAA-1260 / CGDNIH1</strain>
    </source>
</reference>